<proteinExistence type="predicted"/>
<reference evidence="1 2" key="1">
    <citation type="submission" date="2014-04" db="EMBL/GenBank/DDBJ databases">
        <title>A comprehensive comparison of genomes of Erythrobacter spp. strains.</title>
        <authorList>
            <person name="Zheng Q."/>
        </authorList>
    </citation>
    <scope>NUCLEOTIDE SEQUENCE [LARGE SCALE GENOMIC DNA]</scope>
    <source>
        <strain evidence="1 2">DSM 6997</strain>
    </source>
</reference>
<dbReference type="STRING" id="1044.EH31_05815"/>
<dbReference type="RefSeq" id="WP_051698962.1">
    <property type="nucleotide sequence ID" value="NZ_JMIW01000001.1"/>
</dbReference>
<sequence>MTQTSSNRTDLTQNQAQAIIEPERRRWTPDVQTAFLRALASTHSVADAARMVGVGRSSAYRLRADLRGEAFDLAWDAAFSCGMDALADAALDRALNGVEVPHFYKGELIHTSRKYDERLTVALLALREQARPSYIPQSHPASAYRPDGTRSEFESLLRRIELGLERWSDEWPPDG</sequence>
<dbReference type="OrthoDB" id="7282816at2"/>
<dbReference type="Proteomes" id="UP000027647">
    <property type="component" value="Unassembled WGS sequence"/>
</dbReference>
<accession>A0A074N2M8</accession>
<dbReference type="EMBL" id="JMIW01000001">
    <property type="protein sequence ID" value="KEO92182.1"/>
    <property type="molecule type" value="Genomic_DNA"/>
</dbReference>
<dbReference type="AlphaFoldDB" id="A0A074N2M8"/>
<gene>
    <name evidence="1" type="ORF">EH31_05815</name>
</gene>
<keyword evidence="2" id="KW-1185">Reference proteome</keyword>
<comment type="caution">
    <text evidence="1">The sequence shown here is derived from an EMBL/GenBank/DDBJ whole genome shotgun (WGS) entry which is preliminary data.</text>
</comment>
<protein>
    <submittedName>
        <fullName evidence="1">Uncharacterized protein</fullName>
    </submittedName>
</protein>
<dbReference type="eggNOG" id="ENOG5032YEX">
    <property type="taxonomic scope" value="Bacteria"/>
</dbReference>
<name>A0A074N2M8_ERYLO</name>
<evidence type="ECO:0000313" key="1">
    <source>
        <dbReference type="EMBL" id="KEO92182.1"/>
    </source>
</evidence>
<evidence type="ECO:0000313" key="2">
    <source>
        <dbReference type="Proteomes" id="UP000027647"/>
    </source>
</evidence>
<organism evidence="1 2">
    <name type="scientific">Erythrobacter longus</name>
    <dbReference type="NCBI Taxonomy" id="1044"/>
    <lineage>
        <taxon>Bacteria</taxon>
        <taxon>Pseudomonadati</taxon>
        <taxon>Pseudomonadota</taxon>
        <taxon>Alphaproteobacteria</taxon>
        <taxon>Sphingomonadales</taxon>
        <taxon>Erythrobacteraceae</taxon>
        <taxon>Erythrobacter/Porphyrobacter group</taxon>
        <taxon>Erythrobacter</taxon>
    </lineage>
</organism>